<dbReference type="PANTHER" id="PTHR35569">
    <property type="entry name" value="CYANAMIDE HYDRATASE DDI2-RELATED"/>
    <property type="match status" value="1"/>
</dbReference>
<gene>
    <name evidence="1" type="primary">CAH</name>
    <name evidence="1" type="ORF">LHYA1_G002792</name>
</gene>
<accession>A0A8H8U2J6</accession>
<name>A0A8H8U2J6_9HELO</name>
<dbReference type="RefSeq" id="XP_031006954.1">
    <property type="nucleotide sequence ID" value="XM_031147766.1"/>
</dbReference>
<proteinExistence type="predicted"/>
<evidence type="ECO:0000313" key="2">
    <source>
        <dbReference type="Proteomes" id="UP000431533"/>
    </source>
</evidence>
<dbReference type="SUPFAM" id="SSF109604">
    <property type="entry name" value="HD-domain/PDEase-like"/>
    <property type="match status" value="1"/>
</dbReference>
<dbReference type="InterPro" id="IPR003607">
    <property type="entry name" value="HD/PDEase_dom"/>
</dbReference>
<evidence type="ECO:0000313" key="1">
    <source>
        <dbReference type="EMBL" id="TVY28166.1"/>
    </source>
</evidence>
<organism evidence="1 2">
    <name type="scientific">Lachnellula hyalina</name>
    <dbReference type="NCBI Taxonomy" id="1316788"/>
    <lineage>
        <taxon>Eukaryota</taxon>
        <taxon>Fungi</taxon>
        <taxon>Dikarya</taxon>
        <taxon>Ascomycota</taxon>
        <taxon>Pezizomycotina</taxon>
        <taxon>Leotiomycetes</taxon>
        <taxon>Helotiales</taxon>
        <taxon>Lachnaceae</taxon>
        <taxon>Lachnellula</taxon>
    </lineage>
</organism>
<dbReference type="EMBL" id="QGMH01000036">
    <property type="protein sequence ID" value="TVY28166.1"/>
    <property type="molecule type" value="Genomic_DNA"/>
</dbReference>
<comment type="caution">
    <text evidence="1">The sequence shown here is derived from an EMBL/GenBank/DDBJ whole genome shotgun (WGS) entry which is preliminary data.</text>
</comment>
<sequence>MSPNPSIAAYGFTAVPRSVTALLSLSTASADSLAVPITISSIPIPSSPLASKVQEYAQKELAVETFNHSMRVYYYGLAILQHAFPTWSTPSFTETYFLSCMLHDIGTTSTNLVSTLLSFEFHGGLISLSLLKGLSSPIAQAESVAEAIIRHQDLGTTGTLTRMTALLQLSTILDNMGANPHLVATATIEDVVKAYPRRGWSACFAATIRRENGLKPWAHTTHLGELDFPTGVEGNALMAPYDG</sequence>
<reference evidence="1 2" key="1">
    <citation type="submission" date="2018-05" db="EMBL/GenBank/DDBJ databases">
        <title>Genome sequencing and assembly of the regulated plant pathogen Lachnellula willkommii and related sister species for the development of diagnostic species identification markers.</title>
        <authorList>
            <person name="Giroux E."/>
            <person name="Bilodeau G."/>
        </authorList>
    </citation>
    <scope>NUCLEOTIDE SEQUENCE [LARGE SCALE GENOMIC DNA]</scope>
    <source>
        <strain evidence="1 2">CBS 185.66</strain>
    </source>
</reference>
<dbReference type="GeneID" id="41982990"/>
<keyword evidence="2" id="KW-1185">Reference proteome</keyword>
<dbReference type="Gene3D" id="1.10.3210.10">
    <property type="entry name" value="Hypothetical protein af1432"/>
    <property type="match status" value="1"/>
</dbReference>
<dbReference type="PANTHER" id="PTHR35569:SF1">
    <property type="entry name" value="CYANAMIDE HYDRATASE DDI2-RELATED"/>
    <property type="match status" value="1"/>
</dbReference>
<dbReference type="InterPro" id="IPR017771">
    <property type="entry name" value="Cyanamide_hydratase_HD"/>
</dbReference>
<dbReference type="AlphaFoldDB" id="A0A8H8U2J6"/>
<dbReference type="OrthoDB" id="409121at2759"/>
<protein>
    <submittedName>
        <fullName evidence="1">Cyanamide hydratase</fullName>
    </submittedName>
</protein>
<dbReference type="CDD" id="cd00077">
    <property type="entry name" value="HDc"/>
    <property type="match status" value="1"/>
</dbReference>
<dbReference type="Proteomes" id="UP000431533">
    <property type="component" value="Unassembled WGS sequence"/>
</dbReference>
<dbReference type="NCBIfam" id="TIGR03401">
    <property type="entry name" value="cyanamide_fam"/>
    <property type="match status" value="1"/>
</dbReference>